<organism evidence="1">
    <name type="scientific">Anguilla anguilla</name>
    <name type="common">European freshwater eel</name>
    <name type="synonym">Muraena anguilla</name>
    <dbReference type="NCBI Taxonomy" id="7936"/>
    <lineage>
        <taxon>Eukaryota</taxon>
        <taxon>Metazoa</taxon>
        <taxon>Chordata</taxon>
        <taxon>Craniata</taxon>
        <taxon>Vertebrata</taxon>
        <taxon>Euteleostomi</taxon>
        <taxon>Actinopterygii</taxon>
        <taxon>Neopterygii</taxon>
        <taxon>Teleostei</taxon>
        <taxon>Anguilliformes</taxon>
        <taxon>Anguillidae</taxon>
        <taxon>Anguilla</taxon>
    </lineage>
</organism>
<name>A0A0E9SE74_ANGAN</name>
<accession>A0A0E9SE74</accession>
<reference evidence="1" key="1">
    <citation type="submission" date="2014-11" db="EMBL/GenBank/DDBJ databases">
        <authorList>
            <person name="Amaro Gonzalez C."/>
        </authorList>
    </citation>
    <scope>NUCLEOTIDE SEQUENCE</scope>
</reference>
<proteinExistence type="predicted"/>
<dbReference type="EMBL" id="GBXM01068893">
    <property type="protein sequence ID" value="JAH39684.1"/>
    <property type="molecule type" value="Transcribed_RNA"/>
</dbReference>
<protein>
    <submittedName>
        <fullName evidence="1">Uncharacterized protein</fullName>
    </submittedName>
</protein>
<evidence type="ECO:0000313" key="1">
    <source>
        <dbReference type="EMBL" id="JAH39684.1"/>
    </source>
</evidence>
<dbReference type="AlphaFoldDB" id="A0A0E9SE74"/>
<reference evidence="1" key="2">
    <citation type="journal article" date="2015" name="Fish Shellfish Immunol.">
        <title>Early steps in the European eel (Anguilla anguilla)-Vibrio vulnificus interaction in the gills: Role of the RtxA13 toxin.</title>
        <authorList>
            <person name="Callol A."/>
            <person name="Pajuelo D."/>
            <person name="Ebbesson L."/>
            <person name="Teles M."/>
            <person name="MacKenzie S."/>
            <person name="Amaro C."/>
        </authorList>
    </citation>
    <scope>NUCLEOTIDE SEQUENCE</scope>
</reference>
<sequence length="38" mass="4325">MQDRSCNNNCLSKMPCVLLIKLPHSSFSTEDKLGEKEK</sequence>